<sequence length="266" mass="28233">MTAYGTSRGPYRFWRLMAVGLRTHVLHLSRSGVELVMAVFSPLVYATLAVYLFKAGDHPDRLLQAAVGAGLMGVWSAVLFGAGGAIQEQRWMGTLETLVSAPTRFSLVLLPITFATAFVGLYSLVATVAWGVLLFDIPFAPASPGLFVPAMLVCVVALGMMGILMAATFVLLRNANALANALDYPVWMFSGVLVSTATLPEWTRPVTWALPTSWAARAMQAATNGGEVLVPSLAALGLGACYVAFALIALVWVERRARGAGTLALT</sequence>
<dbReference type="InterPro" id="IPR013525">
    <property type="entry name" value="ABC2_TM"/>
</dbReference>
<protein>
    <submittedName>
        <fullName evidence="8">ABC transporter permease</fullName>
    </submittedName>
</protein>
<evidence type="ECO:0000256" key="1">
    <source>
        <dbReference type="ARBA" id="ARBA00004141"/>
    </source>
</evidence>
<reference evidence="7" key="3">
    <citation type="submission" date="2023-08" db="EMBL/GenBank/DDBJ databases">
        <authorList>
            <person name="Sun Q."/>
            <person name="Ohkuma M."/>
        </authorList>
    </citation>
    <scope>NUCLEOTIDE SEQUENCE</scope>
    <source>
        <strain evidence="7">JCM 4205</strain>
    </source>
</reference>
<evidence type="ECO:0000313" key="10">
    <source>
        <dbReference type="Proteomes" id="UP000642014"/>
    </source>
</evidence>
<dbReference type="RefSeq" id="WP_062754717.1">
    <property type="nucleotide sequence ID" value="NZ_BMSJ01000009.1"/>
</dbReference>
<feature type="transmembrane region" description="Helical" evidence="5">
    <location>
        <begin position="65"/>
        <end position="86"/>
    </location>
</feature>
<proteinExistence type="predicted"/>
<evidence type="ECO:0000256" key="2">
    <source>
        <dbReference type="ARBA" id="ARBA00022692"/>
    </source>
</evidence>
<feature type="domain" description="ABC-2 type transporter transmembrane" evidence="6">
    <location>
        <begin position="26"/>
        <end position="221"/>
    </location>
</feature>
<evidence type="ECO:0000256" key="3">
    <source>
        <dbReference type="ARBA" id="ARBA00022989"/>
    </source>
</evidence>
<dbReference type="GO" id="GO:0016020">
    <property type="term" value="C:membrane"/>
    <property type="evidence" value="ECO:0007669"/>
    <property type="project" value="UniProtKB-SubCell"/>
</dbReference>
<evidence type="ECO:0000313" key="8">
    <source>
        <dbReference type="EMBL" id="QEV33226.1"/>
    </source>
</evidence>
<dbReference type="Proteomes" id="UP000642014">
    <property type="component" value="Unassembled WGS sequence"/>
</dbReference>
<accession>A0AAV4KSP2</accession>
<dbReference type="EMBL" id="CP023693">
    <property type="protein sequence ID" value="QEV33226.1"/>
    <property type="molecule type" value="Genomic_DNA"/>
</dbReference>
<dbReference type="PANTHER" id="PTHR43229:SF6">
    <property type="entry name" value="ABC-TYPE MULTIDRUG TRANSPORT SYSTEM, PERMEASE COMPONENT"/>
    <property type="match status" value="1"/>
</dbReference>
<gene>
    <name evidence="8" type="ORF">CP977_14510</name>
    <name evidence="7" type="ORF">GCM10010497_46620</name>
</gene>
<keyword evidence="3 5" id="KW-1133">Transmembrane helix</keyword>
<evidence type="ECO:0000259" key="6">
    <source>
        <dbReference type="Pfam" id="PF01061"/>
    </source>
</evidence>
<feature type="transmembrane region" description="Helical" evidence="5">
    <location>
        <begin position="147"/>
        <end position="172"/>
    </location>
</feature>
<feature type="transmembrane region" description="Helical" evidence="5">
    <location>
        <begin position="107"/>
        <end position="135"/>
    </location>
</feature>
<feature type="transmembrane region" description="Helical" evidence="5">
    <location>
        <begin position="184"/>
        <end position="203"/>
    </location>
</feature>
<dbReference type="GeneID" id="95454983"/>
<dbReference type="AlphaFoldDB" id="A0AAV4KSP2"/>
<dbReference type="Pfam" id="PF01061">
    <property type="entry name" value="ABC2_membrane"/>
    <property type="match status" value="1"/>
</dbReference>
<reference evidence="7 10" key="1">
    <citation type="journal article" date="2014" name="Int. J. Syst. Evol. Microbiol.">
        <title>Complete genome sequence of Corynebacterium casei LMG S-19264T (=DSM 44701T), isolated from a smear-ripened cheese.</title>
        <authorList>
            <consortium name="US DOE Joint Genome Institute (JGI-PGF)"/>
            <person name="Walter F."/>
            <person name="Albersmeier A."/>
            <person name="Kalinowski J."/>
            <person name="Ruckert C."/>
        </authorList>
    </citation>
    <scope>NUCLEOTIDE SEQUENCE [LARGE SCALE GENOMIC DNA]</scope>
    <source>
        <strain evidence="7 10">JCM 4205</strain>
    </source>
</reference>
<keyword evidence="4 5" id="KW-0472">Membrane</keyword>
<dbReference type="InterPro" id="IPR051784">
    <property type="entry name" value="Nod_factor_ABC_transporter"/>
</dbReference>
<dbReference type="EMBL" id="BMSJ01000009">
    <property type="protein sequence ID" value="GGR38358.1"/>
    <property type="molecule type" value="Genomic_DNA"/>
</dbReference>
<evidence type="ECO:0000313" key="9">
    <source>
        <dbReference type="Proteomes" id="UP000326029"/>
    </source>
</evidence>
<feature type="transmembrane region" description="Helical" evidence="5">
    <location>
        <begin position="233"/>
        <end position="253"/>
    </location>
</feature>
<organism evidence="7 10">
    <name type="scientific">Streptomyces cinereoruber</name>
    <dbReference type="NCBI Taxonomy" id="67260"/>
    <lineage>
        <taxon>Bacteria</taxon>
        <taxon>Bacillati</taxon>
        <taxon>Actinomycetota</taxon>
        <taxon>Actinomycetes</taxon>
        <taxon>Kitasatosporales</taxon>
        <taxon>Streptomycetaceae</taxon>
        <taxon>Streptomyces</taxon>
    </lineage>
</organism>
<dbReference type="PANTHER" id="PTHR43229">
    <property type="entry name" value="NODULATION PROTEIN J"/>
    <property type="match status" value="1"/>
</dbReference>
<dbReference type="GO" id="GO:0140359">
    <property type="term" value="F:ABC-type transporter activity"/>
    <property type="evidence" value="ECO:0007669"/>
    <property type="project" value="InterPro"/>
</dbReference>
<keyword evidence="2 5" id="KW-0812">Transmembrane</keyword>
<keyword evidence="9" id="KW-1185">Reference proteome</keyword>
<dbReference type="Proteomes" id="UP000326029">
    <property type="component" value="Chromosome"/>
</dbReference>
<comment type="subcellular location">
    <subcellularLocation>
        <location evidence="1">Membrane</location>
        <topology evidence="1">Multi-pass membrane protein</topology>
    </subcellularLocation>
</comment>
<evidence type="ECO:0000313" key="7">
    <source>
        <dbReference type="EMBL" id="GGR38358.1"/>
    </source>
</evidence>
<reference evidence="8 9" key="2">
    <citation type="submission" date="2017-09" db="EMBL/GenBank/DDBJ databases">
        <authorList>
            <person name="Lee N."/>
            <person name="Cho B.-K."/>
        </authorList>
    </citation>
    <scope>NUCLEOTIDE SEQUENCE [LARGE SCALE GENOMIC DNA]</scope>
    <source>
        <strain evidence="8 9">ATCC 19740</strain>
    </source>
</reference>
<feature type="transmembrane region" description="Helical" evidence="5">
    <location>
        <begin position="32"/>
        <end position="53"/>
    </location>
</feature>
<name>A0AAV4KSP2_9ACTN</name>
<evidence type="ECO:0000256" key="4">
    <source>
        <dbReference type="ARBA" id="ARBA00023136"/>
    </source>
</evidence>
<evidence type="ECO:0000256" key="5">
    <source>
        <dbReference type="SAM" id="Phobius"/>
    </source>
</evidence>